<keyword evidence="6" id="KW-1133">Transmembrane helix</keyword>
<dbReference type="PANTHER" id="PTHR45735">
    <property type="entry name" value="CLEAVAGE STIMULATION FACTOR SUBUNIT 2"/>
    <property type="match status" value="1"/>
</dbReference>
<gene>
    <name evidence="8" type="primary">CSTF2T</name>
    <name evidence="8" type="ORF">T11_2966</name>
</gene>
<dbReference type="SMART" id="SM00360">
    <property type="entry name" value="RRM"/>
    <property type="match status" value="1"/>
</dbReference>
<keyword evidence="9" id="KW-1185">Reference proteome</keyword>
<organism evidence="8 9">
    <name type="scientific">Trichinella zimbabwensis</name>
    <dbReference type="NCBI Taxonomy" id="268475"/>
    <lineage>
        <taxon>Eukaryota</taxon>
        <taxon>Metazoa</taxon>
        <taxon>Ecdysozoa</taxon>
        <taxon>Nematoda</taxon>
        <taxon>Enoplea</taxon>
        <taxon>Dorylaimia</taxon>
        <taxon>Trichinellida</taxon>
        <taxon>Trichinellidae</taxon>
        <taxon>Trichinella</taxon>
    </lineage>
</organism>
<dbReference type="STRING" id="268475.A0A0V1I2C0"/>
<dbReference type="Pfam" id="PF14304">
    <property type="entry name" value="CSTF_C"/>
    <property type="match status" value="1"/>
</dbReference>
<name>A0A0V1I2C0_9BILA</name>
<dbReference type="Pfam" id="PF14327">
    <property type="entry name" value="CSTF2_hinge"/>
    <property type="match status" value="1"/>
</dbReference>
<dbReference type="SUPFAM" id="SSF54928">
    <property type="entry name" value="RNA-binding domain, RBD"/>
    <property type="match status" value="1"/>
</dbReference>
<keyword evidence="3" id="KW-0539">Nucleus</keyword>
<dbReference type="GO" id="GO:0003729">
    <property type="term" value="F:mRNA binding"/>
    <property type="evidence" value="ECO:0007669"/>
    <property type="project" value="TreeGrafter"/>
</dbReference>
<feature type="non-terminal residue" evidence="8">
    <location>
        <position position="1"/>
    </location>
</feature>
<proteinExistence type="predicted"/>
<dbReference type="GO" id="GO:0005847">
    <property type="term" value="C:mRNA cleavage and polyadenylation specificity factor complex"/>
    <property type="evidence" value="ECO:0007669"/>
    <property type="project" value="TreeGrafter"/>
</dbReference>
<feature type="domain" description="RRM" evidence="7">
    <location>
        <begin position="20"/>
        <end position="98"/>
    </location>
</feature>
<dbReference type="Gene3D" id="3.30.70.330">
    <property type="match status" value="1"/>
</dbReference>
<dbReference type="EMBL" id="JYDP01000008">
    <property type="protein sequence ID" value="KRZ17099.1"/>
    <property type="molecule type" value="Genomic_DNA"/>
</dbReference>
<protein>
    <submittedName>
        <fullName evidence="8">Cleavage stimulation factor subunit 2 tau variant</fullName>
    </submittedName>
</protein>
<accession>A0A0V1I2C0</accession>
<dbReference type="InterPro" id="IPR026896">
    <property type="entry name" value="CSTF_C"/>
</dbReference>
<keyword evidence="6" id="KW-0472">Membrane</keyword>
<comment type="subcellular location">
    <subcellularLocation>
        <location evidence="1">Nucleus</location>
    </subcellularLocation>
</comment>
<reference evidence="8 9" key="1">
    <citation type="submission" date="2015-01" db="EMBL/GenBank/DDBJ databases">
        <title>Evolution of Trichinella species and genotypes.</title>
        <authorList>
            <person name="Korhonen P.K."/>
            <person name="Edoardo P."/>
            <person name="Giuseppe L.R."/>
            <person name="Gasser R.B."/>
        </authorList>
    </citation>
    <scope>NUCLEOTIDE SEQUENCE [LARGE SCALE GENOMIC DNA]</scope>
    <source>
        <strain evidence="8">ISS1029</strain>
    </source>
</reference>
<keyword evidence="6" id="KW-0812">Transmembrane</keyword>
<feature type="region of interest" description="Disordered" evidence="5">
    <location>
        <begin position="329"/>
        <end position="362"/>
    </location>
</feature>
<evidence type="ECO:0000256" key="2">
    <source>
        <dbReference type="ARBA" id="ARBA00022884"/>
    </source>
</evidence>
<dbReference type="InterPro" id="IPR000504">
    <property type="entry name" value="RRM_dom"/>
</dbReference>
<dbReference type="Gene3D" id="1.25.40.630">
    <property type="match status" value="1"/>
</dbReference>
<feature type="transmembrane region" description="Helical" evidence="6">
    <location>
        <begin position="420"/>
        <end position="437"/>
    </location>
</feature>
<evidence type="ECO:0000256" key="5">
    <source>
        <dbReference type="SAM" id="MobiDB-lite"/>
    </source>
</evidence>
<dbReference type="InterPro" id="IPR012677">
    <property type="entry name" value="Nucleotide-bd_a/b_plait_sf"/>
</dbReference>
<dbReference type="InterPro" id="IPR038192">
    <property type="entry name" value="CSTF_C_sf"/>
</dbReference>
<dbReference type="InterPro" id="IPR025742">
    <property type="entry name" value="CSTF2_hinge"/>
</dbReference>
<dbReference type="Proteomes" id="UP000055024">
    <property type="component" value="Unassembled WGS sequence"/>
</dbReference>
<dbReference type="Gene3D" id="1.10.20.70">
    <property type="entry name" value="Transcription termination and cleavage factor, C-terminal domain"/>
    <property type="match status" value="1"/>
</dbReference>
<feature type="transmembrane region" description="Helical" evidence="6">
    <location>
        <begin position="458"/>
        <end position="475"/>
    </location>
</feature>
<evidence type="ECO:0000256" key="1">
    <source>
        <dbReference type="ARBA" id="ARBA00004123"/>
    </source>
</evidence>
<dbReference type="PANTHER" id="PTHR45735:SF2">
    <property type="entry name" value="CLEAVAGE STIMULATION FACTOR SUBUNIT 2"/>
    <property type="match status" value="1"/>
</dbReference>
<dbReference type="AlphaFoldDB" id="A0A0V1I2C0"/>
<sequence length="602" mass="67200">LYFKMSIKNDLRNTESKSSTSVYVGNLSYDASEEELKSLFSKVGPVVGFRLVCDNKTGKPSGYGFCEFLDRETALIAERSLNKFEYRGRHLHVDATVGNLHDQKEIEPSNMTNNMKRNTEMVGDVANDPKAIAHTVANLSPNEMFELLQQMKNCHAMDEAETRKMLTQNTLLTLAIVHVLISGNLISAEFLVNFFNRILDNSHKMKSEEVAASFQDISSQAVLDDSNVFVKTATISSGVDFIMAQSSLLVSTNTGATVTTADVAVTTATVAQPSSSSTKNIHDTTAYYRPRYSTRKMPVIPGLSLSNEETLPSLSASASENAKVAVSTTNHTTSAYSSKPPDSRSFAERSVSSHQTHSTGIFTDDPDKNALLMQVLQLTEEQISVLPFEERQQILILKAQIQSKQFLIIFQKTEIPFPQILFQLSCMLILLFGLLFRNSNSSARGTICVRINSNSSKSALLIAICLLFKVAFSILTEYESKKLKNEGRRYHFIVQPLQELSRSLLQHALSLYPMGDFMKSMLISTKYFKTYVSYGIITEAVNREQFNTSSQNPGKPDFVLLESSHDDSEFNSIFFRNNSVNNSSLSLKSNVPRPMIISRRLW</sequence>
<dbReference type="InterPro" id="IPR035979">
    <property type="entry name" value="RBD_domain_sf"/>
</dbReference>
<evidence type="ECO:0000256" key="3">
    <source>
        <dbReference type="ARBA" id="ARBA00023242"/>
    </source>
</evidence>
<dbReference type="PROSITE" id="PS50102">
    <property type="entry name" value="RRM"/>
    <property type="match status" value="1"/>
</dbReference>
<evidence type="ECO:0000256" key="6">
    <source>
        <dbReference type="SAM" id="Phobius"/>
    </source>
</evidence>
<dbReference type="Pfam" id="PF00076">
    <property type="entry name" value="RRM_1"/>
    <property type="match status" value="1"/>
</dbReference>
<dbReference type="FunFam" id="1.10.20.70:FF:000001">
    <property type="entry name" value="Cleavage stimulation factor subunit 2"/>
    <property type="match status" value="1"/>
</dbReference>
<feature type="compositionally biased region" description="Polar residues" evidence="5">
    <location>
        <begin position="350"/>
        <end position="361"/>
    </location>
</feature>
<keyword evidence="2 4" id="KW-0694">RNA-binding</keyword>
<evidence type="ECO:0000259" key="7">
    <source>
        <dbReference type="PROSITE" id="PS50102"/>
    </source>
</evidence>
<evidence type="ECO:0000256" key="4">
    <source>
        <dbReference type="PROSITE-ProRule" id="PRU00176"/>
    </source>
</evidence>
<dbReference type="GO" id="GO:0031124">
    <property type="term" value="P:mRNA 3'-end processing"/>
    <property type="evidence" value="ECO:0007669"/>
    <property type="project" value="InterPro"/>
</dbReference>
<comment type="caution">
    <text evidence="8">The sequence shown here is derived from an EMBL/GenBank/DDBJ whole genome shotgun (WGS) entry which is preliminary data.</text>
</comment>
<evidence type="ECO:0000313" key="9">
    <source>
        <dbReference type="Proteomes" id="UP000055024"/>
    </source>
</evidence>
<evidence type="ECO:0000313" key="8">
    <source>
        <dbReference type="EMBL" id="KRZ17099.1"/>
    </source>
</evidence>
<dbReference type="OrthoDB" id="272703at2759"/>